<accession>A0A3S0J909</accession>
<keyword evidence="1" id="KW-0472">Membrane</keyword>
<dbReference type="Proteomes" id="UP000267448">
    <property type="component" value="Unassembled WGS sequence"/>
</dbReference>
<dbReference type="InterPro" id="IPR021354">
    <property type="entry name" value="DUF2975"/>
</dbReference>
<feature type="transmembrane region" description="Helical" evidence="1">
    <location>
        <begin position="61"/>
        <end position="80"/>
    </location>
</feature>
<feature type="transmembrane region" description="Helical" evidence="1">
    <location>
        <begin position="141"/>
        <end position="160"/>
    </location>
</feature>
<comment type="caution">
    <text evidence="2">The sequence shown here is derived from an EMBL/GenBank/DDBJ whole genome shotgun (WGS) entry which is preliminary data.</text>
</comment>
<dbReference type="RefSeq" id="WP_126517615.1">
    <property type="nucleotide sequence ID" value="NZ_RXNU01000001.1"/>
</dbReference>
<evidence type="ECO:0000313" key="2">
    <source>
        <dbReference type="EMBL" id="RTR40403.1"/>
    </source>
</evidence>
<name>A0A3S0J909_9GAMM</name>
<feature type="transmembrane region" description="Helical" evidence="1">
    <location>
        <begin position="101"/>
        <end position="121"/>
    </location>
</feature>
<gene>
    <name evidence="2" type="ORF">EKG38_00300</name>
</gene>
<reference evidence="2 3" key="1">
    <citation type="submission" date="2018-12" db="EMBL/GenBank/DDBJ databases">
        <authorList>
            <person name="Yu L."/>
        </authorList>
    </citation>
    <scope>NUCLEOTIDE SEQUENCE [LARGE SCALE GENOMIC DNA]</scope>
    <source>
        <strain evidence="2 3">HAW-EB2</strain>
    </source>
</reference>
<keyword evidence="3" id="KW-1185">Reference proteome</keyword>
<dbReference type="EMBL" id="RXNU01000001">
    <property type="protein sequence ID" value="RTR40403.1"/>
    <property type="molecule type" value="Genomic_DNA"/>
</dbReference>
<feature type="transmembrane region" description="Helical" evidence="1">
    <location>
        <begin position="14"/>
        <end position="35"/>
    </location>
</feature>
<sequence length="171" mass="20036">MNANMQKLMKISGFFRLVVLIATAIMMLYLGYSFFVNGDIRFGASHLFHELWQDERASRGILLGLQSPLFIILLVGVYWLQKLLSHYQQGQFFGHEAMRCYLWLVWLKVFDFGTDIIQHLGTGYYHKQFFEHTSIQLTIDFGDITTILLMLLIVYLLKAARELEAENREFI</sequence>
<dbReference type="Pfam" id="PF11188">
    <property type="entry name" value="DUF2975"/>
    <property type="match status" value="1"/>
</dbReference>
<dbReference type="OrthoDB" id="6298511at2"/>
<evidence type="ECO:0000256" key="1">
    <source>
        <dbReference type="SAM" id="Phobius"/>
    </source>
</evidence>
<keyword evidence="1" id="KW-1133">Transmembrane helix</keyword>
<proteinExistence type="predicted"/>
<keyword evidence="1" id="KW-0812">Transmembrane</keyword>
<protein>
    <submittedName>
        <fullName evidence="2">DUF2975 domain-containing protein</fullName>
    </submittedName>
</protein>
<evidence type="ECO:0000313" key="3">
    <source>
        <dbReference type="Proteomes" id="UP000267448"/>
    </source>
</evidence>
<organism evidence="2 3">
    <name type="scientific">Shewanella canadensis</name>
    <dbReference type="NCBI Taxonomy" id="271096"/>
    <lineage>
        <taxon>Bacteria</taxon>
        <taxon>Pseudomonadati</taxon>
        <taxon>Pseudomonadota</taxon>
        <taxon>Gammaproteobacteria</taxon>
        <taxon>Alteromonadales</taxon>
        <taxon>Shewanellaceae</taxon>
        <taxon>Shewanella</taxon>
    </lineage>
</organism>
<dbReference type="AlphaFoldDB" id="A0A3S0J909"/>